<dbReference type="CDD" id="cd12148">
    <property type="entry name" value="fungal_TF_MHR"/>
    <property type="match status" value="1"/>
</dbReference>
<reference evidence="5" key="2">
    <citation type="journal article" date="2023" name="Proc. Natl. Acad. Sci. U.S.A.">
        <title>A global phylogenomic analysis of the shiitake genus Lentinula.</title>
        <authorList>
            <person name="Sierra-Patev S."/>
            <person name="Min B."/>
            <person name="Naranjo-Ortiz M."/>
            <person name="Looney B."/>
            <person name="Konkel Z."/>
            <person name="Slot J.C."/>
            <person name="Sakamoto Y."/>
            <person name="Steenwyk J.L."/>
            <person name="Rokas A."/>
            <person name="Carro J."/>
            <person name="Camarero S."/>
            <person name="Ferreira P."/>
            <person name="Molpeceres G."/>
            <person name="Ruiz-Duenas F.J."/>
            <person name="Serrano A."/>
            <person name="Henrissat B."/>
            <person name="Drula E."/>
            <person name="Hughes K.W."/>
            <person name="Mata J.L."/>
            <person name="Ishikawa N.K."/>
            <person name="Vargas-Isla R."/>
            <person name="Ushijima S."/>
            <person name="Smith C.A."/>
            <person name="Donoghue J."/>
            <person name="Ahrendt S."/>
            <person name="Andreopoulos W."/>
            <person name="He G."/>
            <person name="LaButti K."/>
            <person name="Lipzen A."/>
            <person name="Ng V."/>
            <person name="Riley R."/>
            <person name="Sandor L."/>
            <person name="Barry K."/>
            <person name="Martinez A.T."/>
            <person name="Xiao Y."/>
            <person name="Gibbons J.G."/>
            <person name="Terashima K."/>
            <person name="Grigoriev I.V."/>
            <person name="Hibbett D."/>
        </authorList>
    </citation>
    <scope>NUCLEOTIDE SEQUENCE</scope>
    <source>
        <strain evidence="5">Sp2 HRB7682 ss15</strain>
    </source>
</reference>
<feature type="region of interest" description="Disordered" evidence="2">
    <location>
        <begin position="85"/>
        <end position="104"/>
    </location>
</feature>
<dbReference type="GO" id="GO:0003677">
    <property type="term" value="F:DNA binding"/>
    <property type="evidence" value="ECO:0007669"/>
    <property type="project" value="InterPro"/>
</dbReference>
<name>A0A9W9E047_9AGAR</name>
<dbReference type="GO" id="GO:0003700">
    <property type="term" value="F:DNA-binding transcription factor activity"/>
    <property type="evidence" value="ECO:0007669"/>
    <property type="project" value="InterPro"/>
</dbReference>
<feature type="domain" description="Xylanolytic transcriptional activator regulatory" evidence="4">
    <location>
        <begin position="307"/>
        <end position="382"/>
    </location>
</feature>
<feature type="transmembrane region" description="Helical" evidence="3">
    <location>
        <begin position="539"/>
        <end position="558"/>
    </location>
</feature>
<evidence type="ECO:0000256" key="2">
    <source>
        <dbReference type="SAM" id="MobiDB-lite"/>
    </source>
</evidence>
<accession>A0A9W9E047</accession>
<keyword evidence="1" id="KW-0539">Nucleus</keyword>
<feature type="compositionally biased region" description="Polar residues" evidence="2">
    <location>
        <begin position="85"/>
        <end position="96"/>
    </location>
</feature>
<keyword evidence="3" id="KW-1133">Transmembrane helix</keyword>
<feature type="region of interest" description="Disordered" evidence="2">
    <location>
        <begin position="605"/>
        <end position="632"/>
    </location>
</feature>
<protein>
    <submittedName>
        <fullName evidence="5">Fungal-specific transcription factor domain-containing protein</fullName>
    </submittedName>
</protein>
<dbReference type="SMART" id="SM00906">
    <property type="entry name" value="Fungal_trans"/>
    <property type="match status" value="1"/>
</dbReference>
<sequence length="771" mass="87386">MPNSICSVCLSLGIDCTHLIQRKKRGPKSKIHPRGSDAKTLITTILSAQKTVVIPKDESIVREMLVEIASYARDLERQLEQFSEQRIQRSSASPVSKPSPLYDSQDEDEAHELLILQTQTLRLDNALYNKHLGKSSHFMLLKTALNIRDEAGAGSNGVIEVETEKSKSWSRAFWHRFPPEPVDPPYEFPEPDLLRKLLDLYFDKHHPIYPVLHRPSFERFVYVDNLHFTNRRFGAVVLVACALGSRLSDDPRTLYDGTQDIRSAGWKYYGQIRLISTSLSEPLTLYDVQLYALSLVFLFPTPAHDAAWFLLALGIRSAQDHGVYRKTNFKKRMSSRFEEEQWRRAFWNLAATDLYMSIATGRPRSTREDDFDLELPPDCDDEYWEIPSNPHLEYIQPIGKPSLMSYWHYYVKLLHIAGLVKDHLFTTRKSALWENSPPDGNDKIVMELDSALNSWMDELPDHLKWDPHRSDDLLFSQSVSLHSNYYWVQIQLHKVFIRPGPLNTGNFPSLAICTNAARSYIHILQACFTRPGMPLLPHYIAPTFIAAVILLINLWTSLRDKTRYDPRKDMADVYSCVDHLRAYEKRYEQAGRLHDVLEAVMSVSKMPPPSQKESLKRSRDPQPAQTNLSMPNNSVRQFAGTRRVSNALDAASASQADGLATGYVGAFQGPSVLPLSPGSMFDPFFGVNIAASEQPTVEFNFQQQLLPAYPSSVFFNPTAASADAALFDSGVDGSGFTTSFSSDWNNSSPEDWTSFMSKVDDLLHDVNPDGL</sequence>
<dbReference type="InterPro" id="IPR050987">
    <property type="entry name" value="AtrR-like"/>
</dbReference>
<keyword evidence="3" id="KW-0472">Membrane</keyword>
<comment type="caution">
    <text evidence="5">The sequence shown here is derived from an EMBL/GenBank/DDBJ whole genome shotgun (WGS) entry which is preliminary data.</text>
</comment>
<organism evidence="5 6">
    <name type="scientific">Lentinula lateritia</name>
    <dbReference type="NCBI Taxonomy" id="40482"/>
    <lineage>
        <taxon>Eukaryota</taxon>
        <taxon>Fungi</taxon>
        <taxon>Dikarya</taxon>
        <taxon>Basidiomycota</taxon>
        <taxon>Agaricomycotina</taxon>
        <taxon>Agaricomycetes</taxon>
        <taxon>Agaricomycetidae</taxon>
        <taxon>Agaricales</taxon>
        <taxon>Marasmiineae</taxon>
        <taxon>Omphalotaceae</taxon>
        <taxon>Lentinula</taxon>
    </lineage>
</organism>
<dbReference type="GO" id="GO:0008270">
    <property type="term" value="F:zinc ion binding"/>
    <property type="evidence" value="ECO:0007669"/>
    <property type="project" value="InterPro"/>
</dbReference>
<gene>
    <name evidence="5" type="ORF">C8J55DRAFT_499223</name>
</gene>
<dbReference type="PANTHER" id="PTHR46910">
    <property type="entry name" value="TRANSCRIPTION FACTOR PDR1"/>
    <property type="match status" value="1"/>
</dbReference>
<dbReference type="Pfam" id="PF04082">
    <property type="entry name" value="Fungal_trans"/>
    <property type="match status" value="1"/>
</dbReference>
<evidence type="ECO:0000256" key="3">
    <source>
        <dbReference type="SAM" id="Phobius"/>
    </source>
</evidence>
<evidence type="ECO:0000256" key="1">
    <source>
        <dbReference type="ARBA" id="ARBA00023242"/>
    </source>
</evidence>
<evidence type="ECO:0000313" key="5">
    <source>
        <dbReference type="EMBL" id="KAJ4493610.1"/>
    </source>
</evidence>
<proteinExistence type="predicted"/>
<feature type="compositionally biased region" description="Polar residues" evidence="2">
    <location>
        <begin position="623"/>
        <end position="632"/>
    </location>
</feature>
<reference evidence="5" key="1">
    <citation type="submission" date="2022-08" db="EMBL/GenBank/DDBJ databases">
        <authorList>
            <consortium name="DOE Joint Genome Institute"/>
            <person name="Min B."/>
            <person name="Riley R."/>
            <person name="Sierra-Patev S."/>
            <person name="Naranjo-Ortiz M."/>
            <person name="Looney B."/>
            <person name="Konkel Z."/>
            <person name="Slot J.C."/>
            <person name="Sakamoto Y."/>
            <person name="Steenwyk J.L."/>
            <person name="Rokas A."/>
            <person name="Carro J."/>
            <person name="Camarero S."/>
            <person name="Ferreira P."/>
            <person name="Molpeceres G."/>
            <person name="Ruiz-Duenas F.J."/>
            <person name="Serrano A."/>
            <person name="Henrissat B."/>
            <person name="Drula E."/>
            <person name="Hughes K.W."/>
            <person name="Mata J.L."/>
            <person name="Ishikawa N.K."/>
            <person name="Vargas-Isla R."/>
            <person name="Ushijima S."/>
            <person name="Smith C.A."/>
            <person name="Ahrendt S."/>
            <person name="Andreopoulos W."/>
            <person name="He G."/>
            <person name="Labutti K."/>
            <person name="Lipzen A."/>
            <person name="Ng V."/>
            <person name="Sandor L."/>
            <person name="Barry K."/>
            <person name="Martinez A.T."/>
            <person name="Xiao Y."/>
            <person name="Gibbons J.G."/>
            <person name="Terashima K."/>
            <person name="Hibbett D.S."/>
            <person name="Grigoriev I.V."/>
        </authorList>
    </citation>
    <scope>NUCLEOTIDE SEQUENCE</scope>
    <source>
        <strain evidence="5">Sp2 HRB7682 ss15</strain>
    </source>
</reference>
<keyword evidence="3" id="KW-0812">Transmembrane</keyword>
<dbReference type="EMBL" id="JANVFS010000003">
    <property type="protein sequence ID" value="KAJ4493610.1"/>
    <property type="molecule type" value="Genomic_DNA"/>
</dbReference>
<evidence type="ECO:0000259" key="4">
    <source>
        <dbReference type="SMART" id="SM00906"/>
    </source>
</evidence>
<dbReference type="GO" id="GO:0006351">
    <property type="term" value="P:DNA-templated transcription"/>
    <property type="evidence" value="ECO:0007669"/>
    <property type="project" value="InterPro"/>
</dbReference>
<dbReference type="Proteomes" id="UP001150238">
    <property type="component" value="Unassembled WGS sequence"/>
</dbReference>
<evidence type="ECO:0000313" key="6">
    <source>
        <dbReference type="Proteomes" id="UP001150238"/>
    </source>
</evidence>
<dbReference type="InterPro" id="IPR007219">
    <property type="entry name" value="XnlR_reg_dom"/>
</dbReference>
<dbReference type="PANTHER" id="PTHR46910:SF38">
    <property type="entry name" value="ZN(2)-C6 FUNGAL-TYPE DOMAIN-CONTAINING PROTEIN"/>
    <property type="match status" value="1"/>
</dbReference>
<dbReference type="AlphaFoldDB" id="A0A9W9E047"/>